<accession>A0A9N8DVB3</accession>
<evidence type="ECO:0000313" key="1">
    <source>
        <dbReference type="EMBL" id="CAB9508995.1"/>
    </source>
</evidence>
<dbReference type="Proteomes" id="UP001153069">
    <property type="component" value="Unassembled WGS sequence"/>
</dbReference>
<sequence>MPKRRKNDDKVERAAMLLKLSKKGNQMNVNEAMRFAGYRDDDMGDQALKRAIYRARDDINTPKKQSAEPEAAAVTVAVATAPLALTDRSAVAVPPTFHAAPNPPTKMRLTSYQAHGKRKQEAGQKNLRKELFAKACNLWKEECEKKAAAKAEGKKYRGKSAEDICSEINAEYDLDTRIAARTRQRR</sequence>
<protein>
    <submittedName>
        <fullName evidence="1">Uncharacterized protein</fullName>
    </submittedName>
</protein>
<reference evidence="1" key="1">
    <citation type="submission" date="2020-06" db="EMBL/GenBank/DDBJ databases">
        <authorList>
            <consortium name="Plant Systems Biology data submission"/>
        </authorList>
    </citation>
    <scope>NUCLEOTIDE SEQUENCE</scope>
    <source>
        <strain evidence="1">D6</strain>
    </source>
</reference>
<evidence type="ECO:0000313" key="2">
    <source>
        <dbReference type="Proteomes" id="UP001153069"/>
    </source>
</evidence>
<name>A0A9N8DVB3_9STRA</name>
<proteinExistence type="predicted"/>
<gene>
    <name evidence="1" type="ORF">SEMRO_370_G128400.1</name>
</gene>
<comment type="caution">
    <text evidence="1">The sequence shown here is derived from an EMBL/GenBank/DDBJ whole genome shotgun (WGS) entry which is preliminary data.</text>
</comment>
<dbReference type="AlphaFoldDB" id="A0A9N8DVB3"/>
<keyword evidence="2" id="KW-1185">Reference proteome</keyword>
<organism evidence="1 2">
    <name type="scientific">Seminavis robusta</name>
    <dbReference type="NCBI Taxonomy" id="568900"/>
    <lineage>
        <taxon>Eukaryota</taxon>
        <taxon>Sar</taxon>
        <taxon>Stramenopiles</taxon>
        <taxon>Ochrophyta</taxon>
        <taxon>Bacillariophyta</taxon>
        <taxon>Bacillariophyceae</taxon>
        <taxon>Bacillariophycidae</taxon>
        <taxon>Naviculales</taxon>
        <taxon>Naviculaceae</taxon>
        <taxon>Seminavis</taxon>
    </lineage>
</organism>
<dbReference type="EMBL" id="CAICTM010000369">
    <property type="protein sequence ID" value="CAB9508995.1"/>
    <property type="molecule type" value="Genomic_DNA"/>
</dbReference>